<reference evidence="12 13" key="1">
    <citation type="submission" date="2019-01" db="EMBL/GenBank/DDBJ databases">
        <title>Sequencing of cultivated peanut Arachis hypogaea provides insights into genome evolution and oil improvement.</title>
        <authorList>
            <person name="Chen X."/>
        </authorList>
    </citation>
    <scope>NUCLEOTIDE SEQUENCE [LARGE SCALE GENOMIC DNA]</scope>
    <source>
        <strain evidence="13">cv. Fuhuasheng</strain>
        <tissue evidence="12">Leaves</tissue>
    </source>
</reference>
<evidence type="ECO:0000256" key="9">
    <source>
        <dbReference type="ARBA" id="ARBA00023128"/>
    </source>
</evidence>
<reference evidence="14" key="2">
    <citation type="submission" date="2024-05" db="PDB data bank">
        <title>Cryo-EM structure of Arachis hypogaea bc1 complex.</title>
        <authorList>
            <person name="Ye Y."/>
            <person name="Dong J.Q."/>
            <person name="Yang G.F."/>
        </authorList>
    </citation>
    <scope>STRUCTURE BY ELECTRON MICROSCOPY (3.02 ANGSTROMS) OF 334-403</scope>
</reference>
<evidence type="ECO:0000256" key="11">
    <source>
        <dbReference type="SAM" id="MobiDB-lite"/>
    </source>
</evidence>
<keyword evidence="9" id="KW-0496">Mitochondrion</keyword>
<dbReference type="Pfam" id="PF03004">
    <property type="entry name" value="Transposase_24"/>
    <property type="match status" value="1"/>
</dbReference>
<dbReference type="PANTHER" id="PTHR34559">
    <property type="entry name" value="CYTOCHROME B-C1 COMPLEX SUBUNIT 8"/>
    <property type="match status" value="1"/>
</dbReference>
<dbReference type="PANTHER" id="PTHR34559:SF1">
    <property type="entry name" value="OS06G0175900 PROTEIN"/>
    <property type="match status" value="1"/>
</dbReference>
<dbReference type="SUPFAM" id="SSF81508">
    <property type="entry name" value="Ubiquinone-binding protein QP-C of cytochrome bc1 complex (Ubiquinol-cytochrome c reductase)"/>
    <property type="match status" value="1"/>
</dbReference>
<keyword evidence="8" id="KW-1133">Transmembrane helix</keyword>
<reference evidence="15" key="3">
    <citation type="submission" date="2024-05" db="PDB data bank">
        <title>Cryo-EM structure of pyraclostrobin-bound Arachis hypogaea bc1 complex.</title>
        <authorList>
            <person name="Cui G.R."/>
            <person name="Wang Y.X."/>
            <person name="Yang G.F."/>
        </authorList>
    </citation>
    <scope>STRUCTURE BY ELECTRON MICROSCOPY (2.74 ANGSTROMS) OF 334-403</scope>
</reference>
<dbReference type="Pfam" id="PF10890">
    <property type="entry name" value="Cyt_b-c1_8"/>
    <property type="match status" value="1"/>
</dbReference>
<comment type="similarity">
    <text evidence="2">Belongs to the UQCRQ/QCR8 family.</text>
</comment>
<evidence type="ECO:0000256" key="3">
    <source>
        <dbReference type="ARBA" id="ARBA00022448"/>
    </source>
</evidence>
<gene>
    <name evidence="12" type="ORF">Ahy_A01g004215</name>
</gene>
<sequence>MTSSSLHPSSNSGVSAAAPLRPFRLPQSKLRPEPQTANGVQVTKLCNEDMDPEANEAIEQSLNGSNIILRFNEKLQTVKDGDGLLNGILGALDSDYSKFSICKKSWTKVQGKDRVYDDCMKEDNGGRIKKTFLQQMGRSWKDTREMLYDSYYKPTLTLEQNLNNRPEKIFREHWRWLIDYRNDPATKCKQNTLNQKKQLYMHTGDSKSLARATEEESQKQRRRVGRGEVWILKHKRRDGTYIHEDAQRIGNALLILGILTVIVLIPSEVLARDLPKTEYTPETVYKIEETRQIAGPTGLGRDVNDLDGGKYNIDQCKRLCCAKKKKKKKKKMGKGFVPMKAVTYGLSPFQQKIMPGLWKDLPTKIHHKVSENWISATLLLGPLVGVYSYVQNYQEKEKLSHRY</sequence>
<dbReference type="EMBL" id="SDMP01000001">
    <property type="protein sequence ID" value="RYR79396.1"/>
    <property type="molecule type" value="Genomic_DNA"/>
</dbReference>
<dbReference type="SMR" id="A0A445EVJ9"/>
<keyword evidence="3" id="KW-0813">Transport</keyword>
<dbReference type="PDB" id="8ZOM">
    <property type="method" value="EM"/>
    <property type="resolution" value="2.74 A"/>
    <property type="chains" value="G/S=334-403"/>
</dbReference>
<evidence type="ECO:0000313" key="12">
    <source>
        <dbReference type="EMBL" id="RYR79396.1"/>
    </source>
</evidence>
<keyword evidence="5" id="KW-0812">Transmembrane</keyword>
<dbReference type="GO" id="GO:0045275">
    <property type="term" value="C:respiratory chain complex III"/>
    <property type="evidence" value="ECO:0007669"/>
    <property type="project" value="InterPro"/>
</dbReference>
<dbReference type="GO" id="GO:0005743">
    <property type="term" value="C:mitochondrial inner membrane"/>
    <property type="evidence" value="ECO:0007669"/>
    <property type="project" value="UniProtKB-SubCell"/>
</dbReference>
<protein>
    <recommendedName>
        <fullName evidence="16">Cytochrome b-c1 complex subunit 8</fullName>
    </recommendedName>
</protein>
<evidence type="ECO:0007829" key="14">
    <source>
        <dbReference type="PDB" id="8ZNO"/>
    </source>
</evidence>
<accession>A0A445EVJ9</accession>
<keyword evidence="7" id="KW-0249">Electron transport</keyword>
<dbReference type="GO" id="GO:0006122">
    <property type="term" value="P:mitochondrial electron transport, ubiquinol to cytochrome c"/>
    <property type="evidence" value="ECO:0007669"/>
    <property type="project" value="InterPro"/>
</dbReference>
<evidence type="ECO:0000256" key="1">
    <source>
        <dbReference type="ARBA" id="ARBA00004434"/>
    </source>
</evidence>
<evidence type="ECO:0000256" key="4">
    <source>
        <dbReference type="ARBA" id="ARBA00022660"/>
    </source>
</evidence>
<dbReference type="InterPro" id="IPR020101">
    <property type="entry name" value="Cyt_b-c1_8-plants"/>
</dbReference>
<keyword evidence="4" id="KW-0679">Respiratory chain</keyword>
<keyword evidence="13" id="KW-1185">Reference proteome</keyword>
<dbReference type="PDB" id="8ZNO">
    <property type="method" value="EM"/>
    <property type="resolution" value="3.02 A"/>
    <property type="chains" value="G/S=334-403"/>
</dbReference>
<dbReference type="STRING" id="3818.A0A445EVJ9"/>
<dbReference type="InterPro" id="IPR036642">
    <property type="entry name" value="Cyt_bc1_su8_sf"/>
</dbReference>
<dbReference type="EMDB" id="EMD-60275"/>
<proteinExistence type="evidence at protein level"/>
<feature type="region of interest" description="Disordered" evidence="11">
    <location>
        <begin position="1"/>
        <end position="20"/>
    </location>
</feature>
<keyword evidence="6" id="KW-0999">Mitochondrion inner membrane</keyword>
<evidence type="ECO:0000313" key="13">
    <source>
        <dbReference type="Proteomes" id="UP000289738"/>
    </source>
</evidence>
<organism evidence="12 13">
    <name type="scientific">Arachis hypogaea</name>
    <name type="common">Peanut</name>
    <dbReference type="NCBI Taxonomy" id="3818"/>
    <lineage>
        <taxon>Eukaryota</taxon>
        <taxon>Viridiplantae</taxon>
        <taxon>Streptophyta</taxon>
        <taxon>Embryophyta</taxon>
        <taxon>Tracheophyta</taxon>
        <taxon>Spermatophyta</taxon>
        <taxon>Magnoliopsida</taxon>
        <taxon>eudicotyledons</taxon>
        <taxon>Gunneridae</taxon>
        <taxon>Pentapetalae</taxon>
        <taxon>rosids</taxon>
        <taxon>fabids</taxon>
        <taxon>Fabales</taxon>
        <taxon>Fabaceae</taxon>
        <taxon>Papilionoideae</taxon>
        <taxon>50 kb inversion clade</taxon>
        <taxon>dalbergioids sensu lato</taxon>
        <taxon>Dalbergieae</taxon>
        <taxon>Pterocarpus clade</taxon>
        <taxon>Arachis</taxon>
    </lineage>
</organism>
<evidence type="ECO:0000256" key="6">
    <source>
        <dbReference type="ARBA" id="ARBA00022792"/>
    </source>
</evidence>
<dbReference type="AlphaFoldDB" id="A0A445EVJ9"/>
<comment type="caution">
    <text evidence="12">The sequence shown here is derived from an EMBL/GenBank/DDBJ whole genome shotgun (WGS) entry which is preliminary data.</text>
</comment>
<evidence type="ECO:0000256" key="2">
    <source>
        <dbReference type="ARBA" id="ARBA00007668"/>
    </source>
</evidence>
<evidence type="ECO:0000256" key="5">
    <source>
        <dbReference type="ARBA" id="ARBA00022692"/>
    </source>
</evidence>
<evidence type="ECO:0000256" key="10">
    <source>
        <dbReference type="ARBA" id="ARBA00023136"/>
    </source>
</evidence>
<dbReference type="EMDB" id="EMD-60307"/>
<keyword evidence="14 15" id="KW-0002">3D-structure</keyword>
<dbReference type="Gene3D" id="1.20.5.210">
    <property type="entry name" value="Cytochrome b-c1 complex subunit 8"/>
    <property type="match status" value="1"/>
</dbReference>
<dbReference type="Proteomes" id="UP000289738">
    <property type="component" value="Chromosome A01"/>
</dbReference>
<name>A0A445EVJ9_ARAHY</name>
<dbReference type="InterPro" id="IPR004252">
    <property type="entry name" value="Probable_transposase_24"/>
</dbReference>
<comment type="subcellular location">
    <subcellularLocation>
        <location evidence="1">Mitochondrion inner membrane</location>
        <topology evidence="1">Single-pass membrane protein</topology>
    </subcellularLocation>
</comment>
<feature type="compositionally biased region" description="Polar residues" evidence="11">
    <location>
        <begin position="1"/>
        <end position="14"/>
    </location>
</feature>
<evidence type="ECO:0000256" key="8">
    <source>
        <dbReference type="ARBA" id="ARBA00022989"/>
    </source>
</evidence>
<keyword evidence="10" id="KW-0472">Membrane</keyword>
<evidence type="ECO:0008006" key="16">
    <source>
        <dbReference type="Google" id="ProtNLM"/>
    </source>
</evidence>
<evidence type="ECO:0007829" key="15">
    <source>
        <dbReference type="PDB" id="8ZOM"/>
    </source>
</evidence>
<evidence type="ECO:0000256" key="7">
    <source>
        <dbReference type="ARBA" id="ARBA00022982"/>
    </source>
</evidence>